<protein>
    <recommendedName>
        <fullName evidence="2">Heterokaryon incompatibility domain-containing protein</fullName>
    </recommendedName>
</protein>
<gene>
    <name evidence="3" type="ORF">BU16DRAFT_553263</name>
</gene>
<dbReference type="InterPro" id="IPR010730">
    <property type="entry name" value="HET"/>
</dbReference>
<dbReference type="OrthoDB" id="3477286at2759"/>
<evidence type="ECO:0000256" key="1">
    <source>
        <dbReference type="SAM" id="MobiDB-lite"/>
    </source>
</evidence>
<reference evidence="3" key="1">
    <citation type="journal article" date="2020" name="Stud. Mycol.">
        <title>101 Dothideomycetes genomes: a test case for predicting lifestyles and emergence of pathogens.</title>
        <authorList>
            <person name="Haridas S."/>
            <person name="Albert R."/>
            <person name="Binder M."/>
            <person name="Bloem J."/>
            <person name="Labutti K."/>
            <person name="Salamov A."/>
            <person name="Andreopoulos B."/>
            <person name="Baker S."/>
            <person name="Barry K."/>
            <person name="Bills G."/>
            <person name="Bluhm B."/>
            <person name="Cannon C."/>
            <person name="Castanera R."/>
            <person name="Culley D."/>
            <person name="Daum C."/>
            <person name="Ezra D."/>
            <person name="Gonzalez J."/>
            <person name="Henrissat B."/>
            <person name="Kuo A."/>
            <person name="Liang C."/>
            <person name="Lipzen A."/>
            <person name="Lutzoni F."/>
            <person name="Magnuson J."/>
            <person name="Mondo S."/>
            <person name="Nolan M."/>
            <person name="Ohm R."/>
            <person name="Pangilinan J."/>
            <person name="Park H.-J."/>
            <person name="Ramirez L."/>
            <person name="Alfaro M."/>
            <person name="Sun H."/>
            <person name="Tritt A."/>
            <person name="Yoshinaga Y."/>
            <person name="Zwiers L.-H."/>
            <person name="Turgeon B."/>
            <person name="Goodwin S."/>
            <person name="Spatafora J."/>
            <person name="Crous P."/>
            <person name="Grigoriev I."/>
        </authorList>
    </citation>
    <scope>NUCLEOTIDE SEQUENCE</scope>
    <source>
        <strain evidence="3">CBS 269.34</strain>
    </source>
</reference>
<feature type="compositionally biased region" description="Basic and acidic residues" evidence="1">
    <location>
        <begin position="780"/>
        <end position="791"/>
    </location>
</feature>
<feature type="compositionally biased region" description="Acidic residues" evidence="1">
    <location>
        <begin position="767"/>
        <end position="779"/>
    </location>
</feature>
<dbReference type="Proteomes" id="UP000799750">
    <property type="component" value="Unassembled WGS sequence"/>
</dbReference>
<feature type="region of interest" description="Disordered" evidence="1">
    <location>
        <begin position="446"/>
        <end position="498"/>
    </location>
</feature>
<dbReference type="InterPro" id="IPR052895">
    <property type="entry name" value="HetReg/Transcr_Mod"/>
</dbReference>
<sequence length="831" mass="95891">MLRLFPGVLDNPQIDCEMFEAEFDENRYLLKVNKQDGGNEYNGTQDKNVQNGTKSKKKPRKEHIIQYEALSWRWGDEVNTPYSIMIKKDGKLYRKRVSETLGLALKYLRHAEDRILRIDAICINRMIMKSAVPNQVCVWIGEDDDESTTAIRFIREEINELKNFDRLCTDKQHAPKWRALLVVQEIALAQKATVYCGADEISWRELAIAVELFVEVETATHRLSELMKKDDKFALIPNWFEHISELGASLLVNATARIFREYKRGQGTFTSLTQAPSRRSLLSLEYLVTSLSIFDCGRPHDSVYALVTIARDATPLPPSSAMERTKEALIAEVFSDQLEQKPYPLDYNSPYPDVCKEFTLFCIERCAKADPLQALDILCRPWAKDWQPGEYIGQDSKKNLKWETLIKREDPWITPEGRDAPDTFEQYWERAEQVLPVRPKIKQWFPISKDDESTPNETTISAPPKGALKQQKKKQQKRRKKVQSNEVPKTNDEDDDANIKELGLPSWVTRITGAPFDIFPHPGMDMVKMGRKNADPLVGIPQDGHRNYSAGQSNGVDLATLKFKKRARLGHYSLYVKGFQFDRVAEVAQVSQAGAIPASWLDLAKWTNARRPRRPDDDPGDPLEDFWRTLVADRGMHDRNPPYYYARGCKETIMKGGIRSNAVNTTALIYNERNSIIAEFCRRVQAKGALGLVSENVRRSDLICIIYWCTVPIILRKGKRKTEEERQEEIFADHLETVTRALRKWVTHRPRTARYLKKDKTWKEGAEGTEPEEAEEEEIAERKTKQAKADQRDPYRHYEFLGEAYIHGVMDGEAVRQKFYKNKPDHVFEIR</sequence>
<keyword evidence="4" id="KW-1185">Reference proteome</keyword>
<dbReference type="AlphaFoldDB" id="A0A6A6QDF9"/>
<feature type="domain" description="Heterokaryon incompatibility" evidence="2">
    <location>
        <begin position="67"/>
        <end position="126"/>
    </location>
</feature>
<feature type="compositionally biased region" description="Basic residues" evidence="1">
    <location>
        <begin position="470"/>
        <end position="482"/>
    </location>
</feature>
<accession>A0A6A6QDF9</accession>
<evidence type="ECO:0000313" key="3">
    <source>
        <dbReference type="EMBL" id="KAF2490030.1"/>
    </source>
</evidence>
<proteinExistence type="predicted"/>
<dbReference type="EMBL" id="MU004198">
    <property type="protein sequence ID" value="KAF2490030.1"/>
    <property type="molecule type" value="Genomic_DNA"/>
</dbReference>
<feature type="compositionally biased region" description="Polar residues" evidence="1">
    <location>
        <begin position="41"/>
        <end position="53"/>
    </location>
</feature>
<organism evidence="3 4">
    <name type="scientific">Lophium mytilinum</name>
    <dbReference type="NCBI Taxonomy" id="390894"/>
    <lineage>
        <taxon>Eukaryota</taxon>
        <taxon>Fungi</taxon>
        <taxon>Dikarya</taxon>
        <taxon>Ascomycota</taxon>
        <taxon>Pezizomycotina</taxon>
        <taxon>Dothideomycetes</taxon>
        <taxon>Pleosporomycetidae</taxon>
        <taxon>Mytilinidiales</taxon>
        <taxon>Mytilinidiaceae</taxon>
        <taxon>Lophium</taxon>
    </lineage>
</organism>
<evidence type="ECO:0000259" key="2">
    <source>
        <dbReference type="Pfam" id="PF06985"/>
    </source>
</evidence>
<evidence type="ECO:0000313" key="4">
    <source>
        <dbReference type="Proteomes" id="UP000799750"/>
    </source>
</evidence>
<dbReference type="PANTHER" id="PTHR24148">
    <property type="entry name" value="ANKYRIN REPEAT DOMAIN-CONTAINING PROTEIN 39 HOMOLOG-RELATED"/>
    <property type="match status" value="1"/>
</dbReference>
<name>A0A6A6QDF9_9PEZI</name>
<feature type="region of interest" description="Disordered" evidence="1">
    <location>
        <begin position="762"/>
        <end position="791"/>
    </location>
</feature>
<dbReference type="Pfam" id="PF06985">
    <property type="entry name" value="HET"/>
    <property type="match status" value="1"/>
</dbReference>
<feature type="region of interest" description="Disordered" evidence="1">
    <location>
        <begin position="39"/>
        <end position="58"/>
    </location>
</feature>
<dbReference type="PANTHER" id="PTHR24148:SF64">
    <property type="entry name" value="HETEROKARYON INCOMPATIBILITY DOMAIN-CONTAINING PROTEIN"/>
    <property type="match status" value="1"/>
</dbReference>